<dbReference type="InterPro" id="IPR036047">
    <property type="entry name" value="F-box-like_dom_sf"/>
</dbReference>
<dbReference type="OrthoDB" id="421226at2759"/>
<dbReference type="Gene3D" id="3.80.10.10">
    <property type="entry name" value="Ribonuclease Inhibitor"/>
    <property type="match status" value="1"/>
</dbReference>
<dbReference type="SUPFAM" id="SSF81383">
    <property type="entry name" value="F-box domain"/>
    <property type="match status" value="1"/>
</dbReference>
<dbReference type="SUPFAM" id="SSF52047">
    <property type="entry name" value="RNI-like"/>
    <property type="match status" value="1"/>
</dbReference>
<evidence type="ECO:0000313" key="1">
    <source>
        <dbReference type="EMBL" id="KAF7727773.1"/>
    </source>
</evidence>
<dbReference type="Proteomes" id="UP000605846">
    <property type="component" value="Unassembled WGS sequence"/>
</dbReference>
<keyword evidence="2" id="KW-1185">Reference proteome</keyword>
<dbReference type="AlphaFoldDB" id="A0A8H7ERW3"/>
<dbReference type="EMBL" id="JABAYA010000049">
    <property type="protein sequence ID" value="KAF7727773.1"/>
    <property type="molecule type" value="Genomic_DNA"/>
</dbReference>
<evidence type="ECO:0000313" key="2">
    <source>
        <dbReference type="Proteomes" id="UP000605846"/>
    </source>
</evidence>
<organism evidence="1 2">
    <name type="scientific">Apophysomyces ossiformis</name>
    <dbReference type="NCBI Taxonomy" id="679940"/>
    <lineage>
        <taxon>Eukaryota</taxon>
        <taxon>Fungi</taxon>
        <taxon>Fungi incertae sedis</taxon>
        <taxon>Mucoromycota</taxon>
        <taxon>Mucoromycotina</taxon>
        <taxon>Mucoromycetes</taxon>
        <taxon>Mucorales</taxon>
        <taxon>Mucorineae</taxon>
        <taxon>Mucoraceae</taxon>
        <taxon>Apophysomyces</taxon>
    </lineage>
</organism>
<protein>
    <recommendedName>
        <fullName evidence="3">F-box domain-containing protein</fullName>
    </recommendedName>
</protein>
<proteinExistence type="predicted"/>
<accession>A0A8H7ERW3</accession>
<dbReference type="InterPro" id="IPR032675">
    <property type="entry name" value="LRR_dom_sf"/>
</dbReference>
<gene>
    <name evidence="1" type="ORF">EC973_007004</name>
</gene>
<comment type="caution">
    <text evidence="1">The sequence shown here is derived from an EMBL/GenBank/DDBJ whole genome shotgun (WGS) entry which is preliminary data.</text>
</comment>
<evidence type="ECO:0008006" key="3">
    <source>
        <dbReference type="Google" id="ProtNLM"/>
    </source>
</evidence>
<sequence length="594" mass="69384">MTKDVEQLDVMLANDINPSRTKGNYFPPEVLKNIADRLPYKYICPLFHVCRSWNGALTQELYETVHTYSPERFKLIVYAILHSAEDRHLGHYVRKLYIPHDFNKHTDLLLDLPNLCPYVTELSLPLLENLDMPFYLRKWKDVSRVCILNFLQPPLTLPMDYLRERLRKLSISPSPQTDWITLISKLPCIEELCIRFSSYYGWGTSGNITFYQWEEIHKCLPRLHCLAMTFVNVEGEPPAYVIPCDSLRELNLMLQTGHHWGQYFARKYTQLEKLYLTLKARGTGDYTSDIVDFARSCRTLQHLRLPDRPDYYRLFIDTIPRGQSQLKCIDARLQDQTWFSATIDGFNRTLSEISVKAESRSIFNRVMETLKACPILVDLDLQYPHAQLNVDYVLTRLGGLKRLSLRADKLKVDEKHNKYTHHLLQDISLSANDIADSVYEYLSVHCSRLSSLKCVYAKGCTRACTINYLSAGLKSVHVEYWNRCIFKVTRFSEEERISEHRRRQGDLSNMETIKGFTTWYRTRHELGRIAERVEPEVIGLELRKSGYNGREEEAQRVRESPEMPRIACGRAIISINCSFVDKLTLYGNRTHWRA</sequence>
<name>A0A8H7ERW3_9FUNG</name>
<reference evidence="1" key="1">
    <citation type="submission" date="2020-01" db="EMBL/GenBank/DDBJ databases">
        <title>Genome Sequencing of Three Apophysomyces-Like Fungal Strains Confirms a Novel Fungal Genus in the Mucoromycota with divergent Burkholderia-like Endosymbiotic Bacteria.</title>
        <authorList>
            <person name="Stajich J.E."/>
            <person name="Macias A.M."/>
            <person name="Carter-House D."/>
            <person name="Lovett B."/>
            <person name="Kasson L.R."/>
            <person name="Berry K."/>
            <person name="Grigoriev I."/>
            <person name="Chang Y."/>
            <person name="Spatafora J."/>
            <person name="Kasson M.T."/>
        </authorList>
    </citation>
    <scope>NUCLEOTIDE SEQUENCE</scope>
    <source>
        <strain evidence="1">NRRL A-21654</strain>
    </source>
</reference>